<comment type="similarity">
    <text evidence="5 6">Belongs to the complex I subunit 1 family.</text>
</comment>
<comment type="subcellular location">
    <subcellularLocation>
        <location evidence="5 6">Cell membrane</location>
        <topology evidence="5 6">Multi-pass membrane protein</topology>
    </subcellularLocation>
    <subcellularLocation>
        <location evidence="1">Membrane</location>
        <topology evidence="1">Multi-pass membrane protein</topology>
    </subcellularLocation>
</comment>
<dbReference type="GO" id="GO:0016655">
    <property type="term" value="F:oxidoreductase activity, acting on NAD(P)H, quinone or similar compound as acceptor"/>
    <property type="evidence" value="ECO:0007669"/>
    <property type="project" value="UniProtKB-UniRule"/>
</dbReference>
<keyword evidence="4 5" id="KW-0472">Membrane</keyword>
<dbReference type="PROSITE" id="PS00667">
    <property type="entry name" value="COMPLEX1_ND1_1"/>
    <property type="match status" value="1"/>
</dbReference>
<keyword evidence="5" id="KW-1278">Translocase</keyword>
<evidence type="ECO:0000256" key="5">
    <source>
        <dbReference type="HAMAP-Rule" id="MF_01350"/>
    </source>
</evidence>
<dbReference type="RefSeq" id="WP_183308539.1">
    <property type="nucleotide sequence ID" value="NZ_JACIEP010000016.1"/>
</dbReference>
<feature type="transmembrane region" description="Helical" evidence="5">
    <location>
        <begin position="309"/>
        <end position="326"/>
    </location>
</feature>
<accession>A0A840CRN3</accession>
<evidence type="ECO:0000256" key="6">
    <source>
        <dbReference type="RuleBase" id="RU000471"/>
    </source>
</evidence>
<dbReference type="PROSITE" id="PS00668">
    <property type="entry name" value="COMPLEX1_ND1_2"/>
    <property type="match status" value="1"/>
</dbReference>
<dbReference type="HAMAP" id="MF_01350">
    <property type="entry name" value="NDH1_NuoH"/>
    <property type="match status" value="1"/>
</dbReference>
<comment type="caution">
    <text evidence="7">The sequence shown here is derived from an EMBL/GenBank/DDBJ whole genome shotgun (WGS) entry which is preliminary data.</text>
</comment>
<comment type="function">
    <text evidence="5">NDH-1 shuttles electrons from NADH, via FMN and iron-sulfur (Fe-S) centers, to quinones in the respiratory chain. The immediate electron acceptor for the enzyme in this species is believed to be ubiquinone. Couples the redox reaction to proton translocation (for every two electrons transferred, four hydrogen ions are translocated across the cytoplasmic membrane), and thus conserves the redox energy in a proton gradient. This subunit may bind ubiquinone.</text>
</comment>
<evidence type="ECO:0000256" key="4">
    <source>
        <dbReference type="ARBA" id="ARBA00023136"/>
    </source>
</evidence>
<dbReference type="Pfam" id="PF00146">
    <property type="entry name" value="NADHdh"/>
    <property type="match status" value="1"/>
</dbReference>
<keyword evidence="3 5" id="KW-1133">Transmembrane helix</keyword>
<protein>
    <recommendedName>
        <fullName evidence="5">NADH-quinone oxidoreductase subunit H</fullName>
        <ecNumber evidence="5">7.1.1.-</ecNumber>
    </recommendedName>
    <alternativeName>
        <fullName evidence="5">NADH dehydrogenase I subunit H</fullName>
    </alternativeName>
    <alternativeName>
        <fullName evidence="5">NDH-1 subunit H</fullName>
    </alternativeName>
</protein>
<feature type="transmembrane region" description="Helical" evidence="5">
    <location>
        <begin position="178"/>
        <end position="202"/>
    </location>
</feature>
<dbReference type="EC" id="7.1.1.-" evidence="5"/>
<keyword evidence="8" id="KW-1185">Reference proteome</keyword>
<dbReference type="InterPro" id="IPR018086">
    <property type="entry name" value="NADH_UbQ_OxRdtase_su1_CS"/>
</dbReference>
<comment type="catalytic activity">
    <reaction evidence="5">
        <text>a quinone + NADH + 5 H(+)(in) = a quinol + NAD(+) + 4 H(+)(out)</text>
        <dbReference type="Rhea" id="RHEA:57888"/>
        <dbReference type="ChEBI" id="CHEBI:15378"/>
        <dbReference type="ChEBI" id="CHEBI:24646"/>
        <dbReference type="ChEBI" id="CHEBI:57540"/>
        <dbReference type="ChEBI" id="CHEBI:57945"/>
        <dbReference type="ChEBI" id="CHEBI:132124"/>
    </reaction>
</comment>
<feature type="transmembrane region" description="Helical" evidence="5">
    <location>
        <begin position="103"/>
        <end position="125"/>
    </location>
</feature>
<dbReference type="AlphaFoldDB" id="A0A840CRN3"/>
<organism evidence="7 8">
    <name type="scientific">Dysgonomonas hofstadii</name>
    <dbReference type="NCBI Taxonomy" id="637886"/>
    <lineage>
        <taxon>Bacteria</taxon>
        <taxon>Pseudomonadati</taxon>
        <taxon>Bacteroidota</taxon>
        <taxon>Bacteroidia</taxon>
        <taxon>Bacteroidales</taxon>
        <taxon>Dysgonomonadaceae</taxon>
        <taxon>Dysgonomonas</taxon>
    </lineage>
</organism>
<dbReference type="GO" id="GO:0003954">
    <property type="term" value="F:NADH dehydrogenase activity"/>
    <property type="evidence" value="ECO:0007669"/>
    <property type="project" value="TreeGrafter"/>
</dbReference>
<name>A0A840CRN3_9BACT</name>
<evidence type="ECO:0000256" key="2">
    <source>
        <dbReference type="ARBA" id="ARBA00022692"/>
    </source>
</evidence>
<evidence type="ECO:0000256" key="3">
    <source>
        <dbReference type="ARBA" id="ARBA00022989"/>
    </source>
</evidence>
<evidence type="ECO:0000256" key="1">
    <source>
        <dbReference type="ARBA" id="ARBA00004141"/>
    </source>
</evidence>
<keyword evidence="5 6" id="KW-0520">NAD</keyword>
<evidence type="ECO:0000313" key="7">
    <source>
        <dbReference type="EMBL" id="MBB4037711.1"/>
    </source>
</evidence>
<reference evidence="7 8" key="1">
    <citation type="submission" date="2020-08" db="EMBL/GenBank/DDBJ databases">
        <title>Genomic Encyclopedia of Type Strains, Phase IV (KMG-IV): sequencing the most valuable type-strain genomes for metagenomic binning, comparative biology and taxonomic classification.</title>
        <authorList>
            <person name="Goeker M."/>
        </authorList>
    </citation>
    <scope>NUCLEOTIDE SEQUENCE [LARGE SCALE GENOMIC DNA]</scope>
    <source>
        <strain evidence="7 8">DSM 104969</strain>
    </source>
</reference>
<feature type="transmembrane region" description="Helical" evidence="5">
    <location>
        <begin position="208"/>
        <end position="229"/>
    </location>
</feature>
<comment type="subunit">
    <text evidence="5">NDH-1 is composed of 14 different subunits. Subunits NuoA, H, J, K, L, M, N constitute the membrane sector of the complex.</text>
</comment>
<dbReference type="GO" id="GO:0009060">
    <property type="term" value="P:aerobic respiration"/>
    <property type="evidence" value="ECO:0007669"/>
    <property type="project" value="TreeGrafter"/>
</dbReference>
<gene>
    <name evidence="5" type="primary">nuoH</name>
    <name evidence="7" type="ORF">GGR21_003632</name>
</gene>
<dbReference type="InterPro" id="IPR001694">
    <property type="entry name" value="NADH_UbQ_OxRdtase_su1/FPO"/>
</dbReference>
<keyword evidence="5" id="KW-0830">Ubiquinone</keyword>
<dbReference type="GO" id="GO:0048038">
    <property type="term" value="F:quinone binding"/>
    <property type="evidence" value="ECO:0007669"/>
    <property type="project" value="UniProtKB-KW"/>
</dbReference>
<dbReference type="NCBIfam" id="NF004741">
    <property type="entry name" value="PRK06076.1-2"/>
    <property type="match status" value="1"/>
</dbReference>
<dbReference type="EMBL" id="JACIEP010000016">
    <property type="protein sequence ID" value="MBB4037711.1"/>
    <property type="molecule type" value="Genomic_DNA"/>
</dbReference>
<proteinExistence type="inferred from homology"/>
<feature type="transmembrane region" description="Helical" evidence="5">
    <location>
        <begin position="347"/>
        <end position="367"/>
    </location>
</feature>
<dbReference type="GO" id="GO:0005886">
    <property type="term" value="C:plasma membrane"/>
    <property type="evidence" value="ECO:0007669"/>
    <property type="project" value="UniProtKB-SubCell"/>
</dbReference>
<feature type="transmembrane region" description="Helical" evidence="5">
    <location>
        <begin position="137"/>
        <end position="157"/>
    </location>
</feature>
<feature type="transmembrane region" description="Helical" evidence="5">
    <location>
        <begin position="270"/>
        <end position="289"/>
    </location>
</feature>
<sequence length="368" mass="41288">MLLNYSRPLEVVGLLKQFDAFLTENLPTWAVLAIEFVLIGVALLLLYAVLALILIYVERKITAFFQARLGPNRVGKYGLIQSVADMVKILIKEIIHVKKSDRFLFFTAPFFMIVASMLTFGALPFGQGLQAVDFNIGVFYVIAVSSLGIIGVLLAGWSSNNKYSMIGAMRSGAQFISYELSAGFALMTAVVLSGTMSFSQIIQGQAYIHQWNLIAGHVPAVIAFIIYLISGHAETNRGPFDLPEAESELTAGYHTEYSGLQFGFFYLAEYLNMFIVAGIATTVFLGGWMPIQVEGWDGFNQIMNYIPSYIWFFGKASVLVFLSLWVRWTFPRLRIDQLLNLEWKYLLPINMVNILLMVIMVLLGWTLK</sequence>
<dbReference type="Proteomes" id="UP000555103">
    <property type="component" value="Unassembled WGS sequence"/>
</dbReference>
<evidence type="ECO:0000313" key="8">
    <source>
        <dbReference type="Proteomes" id="UP000555103"/>
    </source>
</evidence>
<dbReference type="PANTHER" id="PTHR11432">
    <property type="entry name" value="NADH DEHYDROGENASE SUBUNIT 1"/>
    <property type="match status" value="1"/>
</dbReference>
<keyword evidence="5" id="KW-0874">Quinone</keyword>
<feature type="transmembrane region" description="Helical" evidence="5">
    <location>
        <begin position="29"/>
        <end position="57"/>
    </location>
</feature>
<keyword evidence="2 5" id="KW-0812">Transmembrane</keyword>
<keyword evidence="5" id="KW-1003">Cell membrane</keyword>
<dbReference type="PANTHER" id="PTHR11432:SF3">
    <property type="entry name" value="NADH-UBIQUINONE OXIDOREDUCTASE CHAIN 1"/>
    <property type="match status" value="1"/>
</dbReference>